<dbReference type="InterPro" id="IPR028096">
    <property type="entry name" value="EfeO_Cupredoxin"/>
</dbReference>
<evidence type="ECO:0000313" key="2">
    <source>
        <dbReference type="EMBL" id="AJP49302.1"/>
    </source>
</evidence>
<dbReference type="SUPFAM" id="SSF49503">
    <property type="entry name" value="Cupredoxins"/>
    <property type="match status" value="1"/>
</dbReference>
<protein>
    <recommendedName>
        <fullName evidence="1">EfeO-type cupredoxin-like domain-containing protein</fullName>
    </recommendedName>
</protein>
<organism evidence="2 3">
    <name type="scientific">Rugosibacter aromaticivorans</name>
    <dbReference type="NCBI Taxonomy" id="1565605"/>
    <lineage>
        <taxon>Bacteria</taxon>
        <taxon>Pseudomonadati</taxon>
        <taxon>Pseudomonadota</taxon>
        <taxon>Betaproteobacteria</taxon>
        <taxon>Nitrosomonadales</taxon>
        <taxon>Sterolibacteriaceae</taxon>
        <taxon>Rugosibacter</taxon>
    </lineage>
</organism>
<dbReference type="KEGG" id="rbu:PG1C_00170"/>
<proteinExistence type="predicted"/>
<dbReference type="AlphaFoldDB" id="A0A0C5J2L2"/>
<evidence type="ECO:0000259" key="1">
    <source>
        <dbReference type="Pfam" id="PF13473"/>
    </source>
</evidence>
<dbReference type="Proteomes" id="UP000061603">
    <property type="component" value="Chromosome"/>
</dbReference>
<dbReference type="EMBL" id="CP010554">
    <property type="protein sequence ID" value="AJP49302.1"/>
    <property type="molecule type" value="Genomic_DNA"/>
</dbReference>
<name>A0A0C5J2L2_9PROT</name>
<gene>
    <name evidence="2" type="ORF">PG1C_00170</name>
</gene>
<dbReference type="InterPro" id="IPR008972">
    <property type="entry name" value="Cupredoxin"/>
</dbReference>
<sequence length="102" mass="11421">MLLVGMLFPITVLAADSEIVLTIREHRFEPSELKVIANQKIRLIVKNLDATPEEFESHELNREKVISGKGQATIYIGPLKPGRYPFMGEFNQKTAQGVVVAE</sequence>
<evidence type="ECO:0000313" key="3">
    <source>
        <dbReference type="Proteomes" id="UP000061603"/>
    </source>
</evidence>
<dbReference type="PATRIC" id="fig|1565605.3.peg.38"/>
<keyword evidence="3" id="KW-1185">Reference proteome</keyword>
<dbReference type="Gene3D" id="2.60.40.420">
    <property type="entry name" value="Cupredoxins - blue copper proteins"/>
    <property type="match status" value="1"/>
</dbReference>
<dbReference type="STRING" id="1565605.PG1C_00170"/>
<accession>A0A0C5J2L2</accession>
<dbReference type="HOGENOM" id="CLU_157112_0_0_4"/>
<reference evidence="2 3" key="1">
    <citation type="journal article" date="2015" name="Genome Announc.">
        <title>Complete Genome Sequence of a Novel Bacterium within the Family Rhodocyclaceae That Degrades Polycyclic Aromatic Hydrocarbons.</title>
        <authorList>
            <person name="Singleton D.R."/>
            <person name="Dickey A.N."/>
            <person name="Scholl E.H."/>
            <person name="Wright F.A."/>
            <person name="Aitken M.D."/>
        </authorList>
    </citation>
    <scope>NUCLEOTIDE SEQUENCE [LARGE SCALE GENOMIC DNA]</scope>
    <source>
        <strain evidence="3">PG1-Ca6</strain>
    </source>
</reference>
<dbReference type="Pfam" id="PF13473">
    <property type="entry name" value="Cupredoxin_1"/>
    <property type="match status" value="1"/>
</dbReference>
<feature type="domain" description="EfeO-type cupredoxin-like" evidence="1">
    <location>
        <begin position="13"/>
        <end position="101"/>
    </location>
</feature>